<evidence type="ECO:0000313" key="1">
    <source>
        <dbReference type="EMBL" id="RYO58453.1"/>
    </source>
</evidence>
<evidence type="ECO:0000313" key="2">
    <source>
        <dbReference type="Proteomes" id="UP000293823"/>
    </source>
</evidence>
<organism evidence="1 2">
    <name type="scientific">Alternaria arborescens</name>
    <dbReference type="NCBI Taxonomy" id="156630"/>
    <lineage>
        <taxon>Eukaryota</taxon>
        <taxon>Fungi</taxon>
        <taxon>Dikarya</taxon>
        <taxon>Ascomycota</taxon>
        <taxon>Pezizomycotina</taxon>
        <taxon>Dothideomycetes</taxon>
        <taxon>Pleosporomycetidae</taxon>
        <taxon>Pleosporales</taxon>
        <taxon>Pleosporineae</taxon>
        <taxon>Pleosporaceae</taxon>
        <taxon>Alternaria</taxon>
        <taxon>Alternaria sect. Alternaria</taxon>
    </lineage>
</organism>
<dbReference type="AlphaFoldDB" id="A0A4Q4RN89"/>
<accession>A0A4Q4RN89</accession>
<gene>
    <name evidence="1" type="ORF">AA0113_g7787</name>
</gene>
<comment type="caution">
    <text evidence="1">The sequence shown here is derived from an EMBL/GenBank/DDBJ whole genome shotgun (WGS) entry which is preliminary data.</text>
</comment>
<reference evidence="2" key="1">
    <citation type="journal article" date="2019" name="bioRxiv">
        <title>Genomics, evolutionary history and diagnostics of the Alternaria alternata species group including apple and Asian pear pathotypes.</title>
        <authorList>
            <person name="Armitage A.D."/>
            <person name="Cockerton H.M."/>
            <person name="Sreenivasaprasad S."/>
            <person name="Woodhall J.W."/>
            <person name="Lane C.R."/>
            <person name="Harrison R.J."/>
            <person name="Clarkson J.P."/>
        </authorList>
    </citation>
    <scope>NUCLEOTIDE SEQUENCE [LARGE SCALE GENOMIC DNA]</scope>
    <source>
        <strain evidence="2">RGR 97.0016</strain>
    </source>
</reference>
<protein>
    <submittedName>
        <fullName evidence="1">Uncharacterized protein</fullName>
    </submittedName>
</protein>
<dbReference type="EMBL" id="PEJP01000031">
    <property type="protein sequence ID" value="RYO58453.1"/>
    <property type="molecule type" value="Genomic_DNA"/>
</dbReference>
<keyword evidence="2" id="KW-1185">Reference proteome</keyword>
<dbReference type="Proteomes" id="UP000293823">
    <property type="component" value="Unassembled WGS sequence"/>
</dbReference>
<proteinExistence type="predicted"/>
<name>A0A4Q4RN89_9PLEO</name>
<sequence>MGMVLCRAEVEDYDKDSEKLHNQNRDCGDAAELSE</sequence>